<dbReference type="AlphaFoldDB" id="A0A1I4BGM4"/>
<feature type="transmembrane region" description="Helical" evidence="1">
    <location>
        <begin position="135"/>
        <end position="158"/>
    </location>
</feature>
<evidence type="ECO:0008006" key="4">
    <source>
        <dbReference type="Google" id="ProtNLM"/>
    </source>
</evidence>
<keyword evidence="1" id="KW-1133">Transmembrane helix</keyword>
<evidence type="ECO:0000313" key="2">
    <source>
        <dbReference type="EMBL" id="SFK67159.1"/>
    </source>
</evidence>
<sequence>MEMRVSLFLWAVLTATVAALSLGPSFAHVLESVPRLTQWSPELWRETTVFNAQFRLFAAVGAPLDISAIAFPAVLALILHNDRRAFRCAIAAAFLYAIALAAWFVLVAPANGVLSTWTPGPIAANFEAIRWRWEVGHMVVAALKLAGFIALACALLSIRRPPRA</sequence>
<name>A0A1I4BGM4_9HYPH</name>
<evidence type="ECO:0000256" key="1">
    <source>
        <dbReference type="SAM" id="Phobius"/>
    </source>
</evidence>
<proteinExistence type="predicted"/>
<dbReference type="Proteomes" id="UP000323300">
    <property type="component" value="Unassembled WGS sequence"/>
</dbReference>
<keyword evidence="1" id="KW-0812">Transmembrane</keyword>
<feature type="transmembrane region" description="Helical" evidence="1">
    <location>
        <begin position="56"/>
        <end position="79"/>
    </location>
</feature>
<organism evidence="2 3">
    <name type="scientific">Neomesorhizobium albiziae</name>
    <dbReference type="NCBI Taxonomy" id="335020"/>
    <lineage>
        <taxon>Bacteria</taxon>
        <taxon>Pseudomonadati</taxon>
        <taxon>Pseudomonadota</taxon>
        <taxon>Alphaproteobacteria</taxon>
        <taxon>Hyphomicrobiales</taxon>
        <taxon>Phyllobacteriaceae</taxon>
        <taxon>Neomesorhizobium</taxon>
    </lineage>
</organism>
<gene>
    <name evidence="2" type="ORF">SAMN04488498_11094</name>
</gene>
<accession>A0A1I4BGM4</accession>
<protein>
    <recommendedName>
        <fullName evidence="4">DUF1772 domain-containing protein</fullName>
    </recommendedName>
</protein>
<reference evidence="2 3" key="1">
    <citation type="submission" date="2016-10" db="EMBL/GenBank/DDBJ databases">
        <authorList>
            <person name="Varghese N."/>
            <person name="Submissions S."/>
        </authorList>
    </citation>
    <scope>NUCLEOTIDE SEQUENCE [LARGE SCALE GENOMIC DNA]</scope>
    <source>
        <strain evidence="2 3">DSM 21822</strain>
    </source>
</reference>
<feature type="transmembrane region" description="Helical" evidence="1">
    <location>
        <begin position="86"/>
        <end position="106"/>
    </location>
</feature>
<evidence type="ECO:0000313" key="3">
    <source>
        <dbReference type="Proteomes" id="UP000323300"/>
    </source>
</evidence>
<dbReference type="EMBL" id="FOSL01000010">
    <property type="protein sequence ID" value="SFK67159.1"/>
    <property type="molecule type" value="Genomic_DNA"/>
</dbReference>
<keyword evidence="1" id="KW-0472">Membrane</keyword>
<keyword evidence="3" id="KW-1185">Reference proteome</keyword>